<dbReference type="Ensembl" id="ENSCPBT00000014457.1">
    <property type="protein sequence ID" value="ENSCPBP00000012112.1"/>
    <property type="gene ID" value="ENSCPBG00000009184.1"/>
</dbReference>
<dbReference type="Pfam" id="PF00078">
    <property type="entry name" value="RVT_1"/>
    <property type="match status" value="1"/>
</dbReference>
<dbReference type="GO" id="GO:0004523">
    <property type="term" value="F:RNA-DNA hybrid ribonuclease activity"/>
    <property type="evidence" value="ECO:0007669"/>
    <property type="project" value="UniProtKB-EC"/>
</dbReference>
<evidence type="ECO:0000256" key="1">
    <source>
        <dbReference type="ARBA" id="ARBA00010879"/>
    </source>
</evidence>
<dbReference type="Pfam" id="PF00075">
    <property type="entry name" value="RNase_H"/>
    <property type="match status" value="1"/>
</dbReference>
<dbReference type="Pfam" id="PF17919">
    <property type="entry name" value="RT_RNaseH_2"/>
    <property type="match status" value="1"/>
</dbReference>
<dbReference type="InterPro" id="IPR012337">
    <property type="entry name" value="RNaseH-like_sf"/>
</dbReference>
<dbReference type="InterPro" id="IPR041577">
    <property type="entry name" value="RT_RNaseH_2"/>
</dbReference>
<dbReference type="PANTHER" id="PTHR33064">
    <property type="entry name" value="POL PROTEIN"/>
    <property type="match status" value="1"/>
</dbReference>
<proteinExistence type="inferred from homology"/>
<dbReference type="Gene3D" id="3.30.70.270">
    <property type="match status" value="2"/>
</dbReference>
<dbReference type="Proteomes" id="UP000694380">
    <property type="component" value="Unplaced"/>
</dbReference>
<dbReference type="OMA" id="TNIHARG"/>
<dbReference type="Gene3D" id="3.10.20.370">
    <property type="match status" value="1"/>
</dbReference>
<dbReference type="InterPro" id="IPR043502">
    <property type="entry name" value="DNA/RNA_pol_sf"/>
</dbReference>
<accession>A0A8C3FU17</accession>
<keyword evidence="4" id="KW-1185">Reference proteome</keyword>
<protein>
    <recommendedName>
        <fullName evidence="2">ribonuclease H</fullName>
        <ecNumber evidence="2">3.1.26.4</ecNumber>
    </recommendedName>
</protein>
<dbReference type="InterPro" id="IPR002156">
    <property type="entry name" value="RNaseH_domain"/>
</dbReference>
<dbReference type="SUPFAM" id="SSF53098">
    <property type="entry name" value="Ribonuclease H-like"/>
    <property type="match status" value="2"/>
</dbReference>
<reference evidence="3" key="2">
    <citation type="submission" date="2025-09" db="UniProtKB">
        <authorList>
            <consortium name="Ensembl"/>
        </authorList>
    </citation>
    <scope>IDENTIFICATION</scope>
</reference>
<dbReference type="InterPro" id="IPR051320">
    <property type="entry name" value="Viral_Replic_Matur_Polypro"/>
</dbReference>
<dbReference type="GO" id="GO:0003676">
    <property type="term" value="F:nucleic acid binding"/>
    <property type="evidence" value="ECO:0007669"/>
    <property type="project" value="InterPro"/>
</dbReference>
<dbReference type="InterPro" id="IPR000477">
    <property type="entry name" value="RT_dom"/>
</dbReference>
<reference evidence="3" key="1">
    <citation type="submission" date="2025-08" db="UniProtKB">
        <authorList>
            <consortium name="Ensembl"/>
        </authorList>
    </citation>
    <scope>IDENTIFICATION</scope>
</reference>
<dbReference type="Gene3D" id="3.10.10.10">
    <property type="entry name" value="HIV Type 1 Reverse Transcriptase, subunit A, domain 1"/>
    <property type="match status" value="1"/>
</dbReference>
<dbReference type="AlphaFoldDB" id="A0A8C3FU17"/>
<evidence type="ECO:0000313" key="3">
    <source>
        <dbReference type="Ensembl" id="ENSCPBP00000012112.1"/>
    </source>
</evidence>
<dbReference type="GO" id="GO:0015074">
    <property type="term" value="P:DNA integration"/>
    <property type="evidence" value="ECO:0007669"/>
    <property type="project" value="InterPro"/>
</dbReference>
<organism evidence="3 4">
    <name type="scientific">Chrysemys picta bellii</name>
    <name type="common">Western painted turtle</name>
    <name type="synonym">Emys bellii</name>
    <dbReference type="NCBI Taxonomy" id="8478"/>
    <lineage>
        <taxon>Eukaryota</taxon>
        <taxon>Metazoa</taxon>
        <taxon>Chordata</taxon>
        <taxon>Craniata</taxon>
        <taxon>Vertebrata</taxon>
        <taxon>Euteleostomi</taxon>
        <taxon>Archelosauria</taxon>
        <taxon>Testudinata</taxon>
        <taxon>Testudines</taxon>
        <taxon>Cryptodira</taxon>
        <taxon>Durocryptodira</taxon>
        <taxon>Testudinoidea</taxon>
        <taxon>Emydidae</taxon>
        <taxon>Chrysemys</taxon>
    </lineage>
</organism>
<evidence type="ECO:0000313" key="4">
    <source>
        <dbReference type="Proteomes" id="UP000694380"/>
    </source>
</evidence>
<dbReference type="EC" id="3.1.26.4" evidence="2"/>
<dbReference type="PROSITE" id="PS50878">
    <property type="entry name" value="RT_POL"/>
    <property type="match status" value="1"/>
</dbReference>
<dbReference type="SUPFAM" id="SSF56672">
    <property type="entry name" value="DNA/RNA polymerases"/>
    <property type="match status" value="1"/>
</dbReference>
<dbReference type="PANTHER" id="PTHR33064:SF37">
    <property type="entry name" value="RIBONUCLEASE H"/>
    <property type="match status" value="1"/>
</dbReference>
<dbReference type="GeneTree" id="ENSGT00940000160750"/>
<dbReference type="PROSITE" id="PS50994">
    <property type="entry name" value="INTEGRASE"/>
    <property type="match status" value="1"/>
</dbReference>
<dbReference type="InterPro" id="IPR001584">
    <property type="entry name" value="Integrase_cat-core"/>
</dbReference>
<name>A0A8C3FU17_CHRPI</name>
<comment type="similarity">
    <text evidence="1">Belongs to the beta type-B retroviral polymerase family. HERV class-II K(HML-2) pol subfamily.</text>
</comment>
<dbReference type="FunFam" id="3.30.70.270:FF:000020">
    <property type="entry name" value="Transposon Tf2-6 polyprotein-like Protein"/>
    <property type="match status" value="1"/>
</dbReference>
<dbReference type="CDD" id="cd09273">
    <property type="entry name" value="RNase_HI_RT_Bel"/>
    <property type="match status" value="1"/>
</dbReference>
<dbReference type="Gene3D" id="3.30.420.10">
    <property type="entry name" value="Ribonuclease H-like superfamily/Ribonuclease H"/>
    <property type="match status" value="2"/>
</dbReference>
<evidence type="ECO:0000256" key="2">
    <source>
        <dbReference type="ARBA" id="ARBA00012180"/>
    </source>
</evidence>
<dbReference type="InterPro" id="IPR036397">
    <property type="entry name" value="RNaseH_sf"/>
</dbReference>
<dbReference type="PROSITE" id="PS50879">
    <property type="entry name" value="RNASE_H_1"/>
    <property type="match status" value="1"/>
</dbReference>
<dbReference type="InterPro" id="IPR043128">
    <property type="entry name" value="Rev_trsase/Diguanyl_cyclase"/>
</dbReference>
<dbReference type="Gene3D" id="1.10.340.70">
    <property type="match status" value="1"/>
</dbReference>
<dbReference type="OrthoDB" id="9046276at2759"/>
<dbReference type="Pfam" id="PF00665">
    <property type="entry name" value="rve"/>
    <property type="match status" value="1"/>
</dbReference>
<sequence>MTALREQGIIVPCSSPRNTPIPPVRKADGKSWRFVQDLRAINRIVIPTFPVVPNPAMILASIPPEATHFTVVDLCSAFFSVPVHPDSQYLFAFSYKGQQYTWTTLPQGYTESPSYFSQALARDLADLVFPSGSTLVQYGDDLLLCSPSLSASKTDSLVLLTALSKKGHKASRSKLQLCQASVTYLGFLLSQGSRILSPACVQAILSFPRPRSPRRVRKFWGMAGFCRQWIPQYASLAKPLQELTRLSVPDPMPWPPEADSAFVSLKQGLASAPALGLPDYSKPFTLFCHEQSGCALGVLTQVHGGKNRPVAYFSATLDPVAQGLPPCLCAVAAAARLVEMSESLVLRSPLTLMVPHSVETLLLQRNTGHLSSACLTRYELLLLSASYITVKRCSQLNPATLLPLSDDGDPHHCLATVSAVTVPRSDLSDAPLPNSDLVLFTDGSCFRDKQGRLLAGYAVVSLAETLEAAPLPSVTSAQVAELVALTRACFLAEGRSATIYTDSRYAFGVVHDFGTLWQARGFLTSAGTPIKNGPYIAALLYPVLLPSALAIVKCPGHSMADTDVAKGNAFANTSAKHAVTIEPSPDAFLGSLSVSIPPPSLTNLTLLQDSAPEVEKDSWIAQGCSLYPDSLWCSPTGAFVAPFSLYPSLADLLHGVSHVGKEGMVSAVTKAGWWAPHFSSFAARHCAACTTCQSHNIGKPVKLAQGFRGLPQTPFLHWQLDFVQMPKCQQYEFILVTVCLFSGWIEAFLCRKADSLSVAKCLLNHIMPAKGIPATLSSDRGTHFTGQIVQHLDRILHITHLLHCPYHPQSAGAVERRNGVHKNKLAKLCDSTGLSWPAALPLALMEMRSTPSQRHKLSPFEIVMGRPMRALATITPVPDLNLTHSTLLQYCKGLMQAVSHFHSQVRAAWPTEPTSDACHDLEPGDWVYVRHHH</sequence>